<dbReference type="InterPro" id="IPR001509">
    <property type="entry name" value="Epimerase_deHydtase"/>
</dbReference>
<sequence length="292" mass="32095">MKIGISGGSGLIGAHLIKKLVEDLNADIVLIPRKLLYGNVQELSKFMNACELIIHLSGAPVLCRWSSKNKEILRISRITTTKNLSAAIALMEIKPKLFISTSAVGIYDTKHIHDEYGLNYSNDFLGELCQDWENAANEIKKQEVRTVIFRLGVVLSNKGGALEKVLPIFRYGLGGKLGNGHQAFPFIHINDLLNAYMFAILNKEVEGTFNLTAPELVTNTDFTKTLSSILKRPAVLPVPAFFLRVLFGKGASVLLSGQKVLPKRLLNAGFTFKFPTLSTTLNSLLGNKLPNS</sequence>
<accession>A0A2N3I1Y6</accession>
<dbReference type="RefSeq" id="WP_101260464.1">
    <property type="nucleotide sequence ID" value="NZ_MVDD01000003.1"/>
</dbReference>
<evidence type="ECO:0000313" key="5">
    <source>
        <dbReference type="Proteomes" id="UP000233535"/>
    </source>
</evidence>
<name>A0A2N3I1Y6_9BACT</name>
<dbReference type="Pfam" id="PF08338">
    <property type="entry name" value="DUF1731"/>
    <property type="match status" value="1"/>
</dbReference>
<dbReference type="NCBIfam" id="TIGR01777">
    <property type="entry name" value="yfcH"/>
    <property type="match status" value="1"/>
</dbReference>
<dbReference type="PANTHER" id="PTHR11092">
    <property type="entry name" value="SUGAR NUCLEOTIDE EPIMERASE RELATED"/>
    <property type="match status" value="1"/>
</dbReference>
<dbReference type="EMBL" id="MVDD01000003">
    <property type="protein sequence ID" value="PKQ64322.1"/>
    <property type="molecule type" value="Genomic_DNA"/>
</dbReference>
<dbReference type="InterPro" id="IPR010099">
    <property type="entry name" value="SDR39U1"/>
</dbReference>
<evidence type="ECO:0000256" key="1">
    <source>
        <dbReference type="ARBA" id="ARBA00009353"/>
    </source>
</evidence>
<dbReference type="AlphaFoldDB" id="A0A2N3I1Y6"/>
<organism evidence="4 5">
    <name type="scientific">Labilibaculum filiforme</name>
    <dbReference type="NCBI Taxonomy" id="1940526"/>
    <lineage>
        <taxon>Bacteria</taxon>
        <taxon>Pseudomonadati</taxon>
        <taxon>Bacteroidota</taxon>
        <taxon>Bacteroidia</taxon>
        <taxon>Marinilabiliales</taxon>
        <taxon>Marinifilaceae</taxon>
        <taxon>Labilibaculum</taxon>
    </lineage>
</organism>
<comment type="caution">
    <text evidence="4">The sequence shown here is derived from an EMBL/GenBank/DDBJ whole genome shotgun (WGS) entry which is preliminary data.</text>
</comment>
<dbReference type="Pfam" id="PF01370">
    <property type="entry name" value="Epimerase"/>
    <property type="match status" value="1"/>
</dbReference>
<comment type="similarity">
    <text evidence="1">Belongs to the NAD(P)-dependent epimerase/dehydratase family. SDR39U1 subfamily.</text>
</comment>
<keyword evidence="5" id="KW-1185">Reference proteome</keyword>
<dbReference type="Gene3D" id="3.40.50.720">
    <property type="entry name" value="NAD(P)-binding Rossmann-like Domain"/>
    <property type="match status" value="1"/>
</dbReference>
<evidence type="ECO:0000313" key="4">
    <source>
        <dbReference type="EMBL" id="PKQ64322.1"/>
    </source>
</evidence>
<proteinExistence type="inferred from homology"/>
<reference evidence="4 5" key="1">
    <citation type="journal article" date="2017" name="Front. Microbiol.">
        <title>Labilibaculum manganireducens gen. nov., sp. nov. and Labilibaculum filiforme sp. nov., Novel Bacteroidetes Isolated from Subsurface Sediments of the Baltic Sea.</title>
        <authorList>
            <person name="Vandieken V."/>
            <person name="Marshall I.P."/>
            <person name="Niemann H."/>
            <person name="Engelen B."/>
            <person name="Cypionka H."/>
        </authorList>
    </citation>
    <scope>NUCLEOTIDE SEQUENCE [LARGE SCALE GENOMIC DNA]</scope>
    <source>
        <strain evidence="4 5">59.16B</strain>
    </source>
</reference>
<feature type="domain" description="NAD-dependent epimerase/dehydratase" evidence="2">
    <location>
        <begin position="5"/>
        <end position="210"/>
    </location>
</feature>
<evidence type="ECO:0000259" key="3">
    <source>
        <dbReference type="Pfam" id="PF08338"/>
    </source>
</evidence>
<dbReference type="PANTHER" id="PTHR11092:SF0">
    <property type="entry name" value="EPIMERASE FAMILY PROTEIN SDR39U1"/>
    <property type="match status" value="1"/>
</dbReference>
<dbReference type="Proteomes" id="UP000233535">
    <property type="component" value="Unassembled WGS sequence"/>
</dbReference>
<protein>
    <submittedName>
        <fullName evidence="4">TIGR01777 family protein</fullName>
    </submittedName>
</protein>
<feature type="domain" description="DUF1731" evidence="3">
    <location>
        <begin position="238"/>
        <end position="283"/>
    </location>
</feature>
<gene>
    <name evidence="4" type="ORF">BZG02_05765</name>
</gene>
<dbReference type="OrthoDB" id="329806at2"/>
<dbReference type="SUPFAM" id="SSF51735">
    <property type="entry name" value="NAD(P)-binding Rossmann-fold domains"/>
    <property type="match status" value="1"/>
</dbReference>
<dbReference type="InterPro" id="IPR013549">
    <property type="entry name" value="DUF1731"/>
</dbReference>
<dbReference type="InterPro" id="IPR036291">
    <property type="entry name" value="NAD(P)-bd_dom_sf"/>
</dbReference>
<evidence type="ECO:0000259" key="2">
    <source>
        <dbReference type="Pfam" id="PF01370"/>
    </source>
</evidence>